<evidence type="ECO:0000313" key="2">
    <source>
        <dbReference type="Proteomes" id="UP000613030"/>
    </source>
</evidence>
<dbReference type="Proteomes" id="UP000613030">
    <property type="component" value="Unassembled WGS sequence"/>
</dbReference>
<sequence length="191" mass="22390">MHVVAIFEKVHPNLFSVLFDEHDELLMELGGDHPSTGKDELVNAFEKWKDVFWLRQFFMTYRLDLMAYDSAMTVKRAIRETTDEADAFYDDLVSMAKNSAEQLSKLFKPLDNREVDGLPYEFQRLKGKRRWLRLYALKYGDSYVITGGAIKLTRGMRERPHLKLELIKLERVKLFLDSADSRGLFVYLDVI</sequence>
<proteinExistence type="predicted"/>
<keyword evidence="2" id="KW-1185">Reference proteome</keyword>
<accession>A0ABS1KNG6</accession>
<protein>
    <submittedName>
        <fullName evidence="1">Uncharacterized protein</fullName>
    </submittedName>
</protein>
<name>A0ABS1KNG6_9BACT</name>
<gene>
    <name evidence="1" type="ORF">JI741_06130</name>
</gene>
<reference evidence="1 2" key="1">
    <citation type="submission" date="2021-01" db="EMBL/GenBank/DDBJ databases">
        <title>Chryseolinea sp. Jin1 Genome sequencing and assembly.</title>
        <authorList>
            <person name="Kim I."/>
        </authorList>
    </citation>
    <scope>NUCLEOTIDE SEQUENCE [LARGE SCALE GENOMIC DNA]</scope>
    <source>
        <strain evidence="1 2">Jin1</strain>
    </source>
</reference>
<organism evidence="1 2">
    <name type="scientific">Chryseolinea lacunae</name>
    <dbReference type="NCBI Taxonomy" id="2801331"/>
    <lineage>
        <taxon>Bacteria</taxon>
        <taxon>Pseudomonadati</taxon>
        <taxon>Bacteroidota</taxon>
        <taxon>Cytophagia</taxon>
        <taxon>Cytophagales</taxon>
        <taxon>Fulvivirgaceae</taxon>
        <taxon>Chryseolinea</taxon>
    </lineage>
</organism>
<dbReference type="EMBL" id="JAERRB010000002">
    <property type="protein sequence ID" value="MBL0740787.1"/>
    <property type="molecule type" value="Genomic_DNA"/>
</dbReference>
<comment type="caution">
    <text evidence="1">The sequence shown here is derived from an EMBL/GenBank/DDBJ whole genome shotgun (WGS) entry which is preliminary data.</text>
</comment>
<evidence type="ECO:0000313" key="1">
    <source>
        <dbReference type="EMBL" id="MBL0740787.1"/>
    </source>
</evidence>
<dbReference type="RefSeq" id="WP_202008168.1">
    <property type="nucleotide sequence ID" value="NZ_JAERRB010000002.1"/>
</dbReference>